<protein>
    <submittedName>
        <fullName evidence="1">Uncharacterized protein</fullName>
    </submittedName>
</protein>
<proteinExistence type="predicted"/>
<comment type="caution">
    <text evidence="1">The sequence shown here is derived from an EMBL/GenBank/DDBJ whole genome shotgun (WGS) entry which is preliminary data.</text>
</comment>
<dbReference type="EMBL" id="QKXH01000009">
    <property type="protein sequence ID" value="PZX92597.1"/>
    <property type="molecule type" value="Genomic_DNA"/>
</dbReference>
<dbReference type="AlphaFoldDB" id="A0A2W7UBL0"/>
<organism evidence="1 2">
    <name type="scientific">Flavobacterium aquariorum</name>
    <dbReference type="NCBI Taxonomy" id="2217670"/>
    <lineage>
        <taxon>Bacteria</taxon>
        <taxon>Pseudomonadati</taxon>
        <taxon>Bacteroidota</taxon>
        <taxon>Flavobacteriia</taxon>
        <taxon>Flavobacteriales</taxon>
        <taxon>Flavobacteriaceae</taxon>
        <taxon>Flavobacterium</taxon>
    </lineage>
</organism>
<sequence length="60" mass="6667">MAGNRKKMPCYTKSGDFMGRGAKTQNKPVENNSVSFFIKLKLLLFVGKECTRVPTIIGTN</sequence>
<evidence type="ECO:0000313" key="2">
    <source>
        <dbReference type="Proteomes" id="UP000249177"/>
    </source>
</evidence>
<gene>
    <name evidence="1" type="ORF">DOS84_14140</name>
</gene>
<dbReference type="Proteomes" id="UP000249177">
    <property type="component" value="Unassembled WGS sequence"/>
</dbReference>
<keyword evidence="2" id="KW-1185">Reference proteome</keyword>
<name>A0A2W7UBL0_9FLAO</name>
<evidence type="ECO:0000313" key="1">
    <source>
        <dbReference type="EMBL" id="PZX92597.1"/>
    </source>
</evidence>
<reference evidence="1 2" key="1">
    <citation type="submission" date="2018-06" db="EMBL/GenBank/DDBJ databases">
        <title>Flavobacterium sp IMCC34762, genome.</title>
        <authorList>
            <person name="Joung Y."/>
            <person name="Cho J."/>
            <person name="Song J."/>
        </authorList>
    </citation>
    <scope>NUCLEOTIDE SEQUENCE [LARGE SCALE GENOMIC DNA]</scope>
    <source>
        <strain evidence="1 2">IMCC34762</strain>
    </source>
</reference>
<accession>A0A2W7UBL0</accession>